<dbReference type="SMART" id="SM00248">
    <property type="entry name" value="ANK"/>
    <property type="match status" value="2"/>
</dbReference>
<accession>A0A6A4Q428</accession>
<dbReference type="EMBL" id="WOCE01000008">
    <property type="protein sequence ID" value="KAE9608608.1"/>
    <property type="molecule type" value="Genomic_DNA"/>
</dbReference>
<keyword evidence="5 10" id="KW-0863">Zinc-finger</keyword>
<name>A0A6A4Q428_LUPAL</name>
<feature type="repeat" description="ANK" evidence="9">
    <location>
        <begin position="753"/>
        <end position="785"/>
    </location>
</feature>
<dbReference type="InterPro" id="IPR001164">
    <property type="entry name" value="ArfGAP_dom"/>
</dbReference>
<organism evidence="13 14">
    <name type="scientific">Lupinus albus</name>
    <name type="common">White lupine</name>
    <name type="synonym">Lupinus termis</name>
    <dbReference type="NCBI Taxonomy" id="3870"/>
    <lineage>
        <taxon>Eukaryota</taxon>
        <taxon>Viridiplantae</taxon>
        <taxon>Streptophyta</taxon>
        <taxon>Embryophyta</taxon>
        <taxon>Tracheophyta</taxon>
        <taxon>Spermatophyta</taxon>
        <taxon>Magnoliopsida</taxon>
        <taxon>eudicotyledons</taxon>
        <taxon>Gunneridae</taxon>
        <taxon>Pentapetalae</taxon>
        <taxon>rosids</taxon>
        <taxon>fabids</taxon>
        <taxon>Fabales</taxon>
        <taxon>Fabaceae</taxon>
        <taxon>Papilionoideae</taxon>
        <taxon>50 kb inversion clade</taxon>
        <taxon>genistoids sensu lato</taxon>
        <taxon>core genistoids</taxon>
        <taxon>Genisteae</taxon>
        <taxon>Lupinus</taxon>
    </lineage>
</organism>
<keyword evidence="3" id="KW-0479">Metal-binding</keyword>
<dbReference type="InterPro" id="IPR001849">
    <property type="entry name" value="PH_domain"/>
</dbReference>
<dbReference type="OrthoDB" id="194358at2759"/>
<dbReference type="SUPFAM" id="SSF50729">
    <property type="entry name" value="PH domain-like"/>
    <property type="match status" value="1"/>
</dbReference>
<keyword evidence="8" id="KW-0175">Coiled coil</keyword>
<comment type="caution">
    <text evidence="13">The sequence shown here is derived from an EMBL/GenBank/DDBJ whole genome shotgun (WGS) entry which is preliminary data.</text>
</comment>
<keyword evidence="14" id="KW-1185">Reference proteome</keyword>
<dbReference type="InterPro" id="IPR045258">
    <property type="entry name" value="ACAP1/2/3-like"/>
</dbReference>
<dbReference type="GO" id="GO:0005886">
    <property type="term" value="C:plasma membrane"/>
    <property type="evidence" value="ECO:0007669"/>
    <property type="project" value="UniProtKB-SubCell"/>
</dbReference>
<dbReference type="Pfam" id="PF16746">
    <property type="entry name" value="BAR_3"/>
    <property type="match status" value="1"/>
</dbReference>
<dbReference type="InterPro" id="IPR038508">
    <property type="entry name" value="ArfGAP_dom_sf"/>
</dbReference>
<keyword evidence="6" id="KW-0862">Zinc</keyword>
<dbReference type="InterPro" id="IPR004148">
    <property type="entry name" value="BAR_dom"/>
</dbReference>
<dbReference type="SUPFAM" id="SSF48403">
    <property type="entry name" value="Ankyrin repeat"/>
    <property type="match status" value="1"/>
</dbReference>
<evidence type="ECO:0000313" key="14">
    <source>
        <dbReference type="Proteomes" id="UP000447434"/>
    </source>
</evidence>
<dbReference type="SMART" id="SM00233">
    <property type="entry name" value="PH"/>
    <property type="match status" value="1"/>
</dbReference>
<evidence type="ECO:0000256" key="6">
    <source>
        <dbReference type="ARBA" id="ARBA00022833"/>
    </source>
</evidence>
<dbReference type="PRINTS" id="PR00405">
    <property type="entry name" value="REVINTRACTNG"/>
</dbReference>
<dbReference type="PROSITE" id="PS50088">
    <property type="entry name" value="ANK_REPEAT"/>
    <property type="match status" value="2"/>
</dbReference>
<dbReference type="SUPFAM" id="SSF103657">
    <property type="entry name" value="BAR/IMD domain-like"/>
    <property type="match status" value="1"/>
</dbReference>
<evidence type="ECO:0000256" key="1">
    <source>
        <dbReference type="ARBA" id="ARBA00004413"/>
    </source>
</evidence>
<dbReference type="CDD" id="cd13250">
    <property type="entry name" value="PH_ACAP"/>
    <property type="match status" value="1"/>
</dbReference>
<evidence type="ECO:0000256" key="3">
    <source>
        <dbReference type="ARBA" id="ARBA00022723"/>
    </source>
</evidence>
<dbReference type="Gene3D" id="1.25.40.20">
    <property type="entry name" value="Ankyrin repeat-containing domain"/>
    <property type="match status" value="1"/>
</dbReference>
<evidence type="ECO:0000256" key="7">
    <source>
        <dbReference type="ARBA" id="ARBA00023043"/>
    </source>
</evidence>
<dbReference type="GO" id="GO:0005096">
    <property type="term" value="F:GTPase activator activity"/>
    <property type="evidence" value="ECO:0007669"/>
    <property type="project" value="UniProtKB-KW"/>
</dbReference>
<evidence type="ECO:0000256" key="2">
    <source>
        <dbReference type="ARBA" id="ARBA00022468"/>
    </source>
</evidence>
<dbReference type="GO" id="GO:0005737">
    <property type="term" value="C:cytoplasm"/>
    <property type="evidence" value="ECO:0007669"/>
    <property type="project" value="InterPro"/>
</dbReference>
<sequence length="812" mass="91672">MYFQKLQDSPMFRQQLQIMEESSEALRSRCWKFYKGCQKYTEGLAEAYDGDIAFARAVENFVGGHNDPLFVTLGGPVMAKFTIALREISTHKELLRSEVEHMLNDRLLNILNVEILDVKEARRRFDKSSLAYDQAREKFMSLRKSTKFDTAAVIEEELHNARNLFEEARFNLVSALHNIEAKKRFEFLEAVTAVMDAHLRYFQQGYQLFHEMEPFILEVLAYAQKSRETANEEQISLCERMIQYKQLVHEESRLTLNGPYSSPTGDGMQHFCRISNKVVDAVTESAANGKIQIIRQGYLSKRSSNLRGDWKRRYFVLDSRGMLYYYRKPMIGLQGGNQPCAQRNFATENSSGILSRLLSSQYHGVILDDRSVARHTVNLLTSTIKIDAEQSDLRFCFRIISPSKMYTLQAENALDQMDWMEKITGVIASLLSAQILETPRSVDLEGNEFYSASKFELLLNSSQDDPALSGDLASKIFTPNSSPLRSQGNKQNMKGEKPIDVLRKVSGNDKCADCGKPDPDWASLNLGILICIECSGVHRNLGVHMSKVRSLTLDVKVWDSSVLTMFQSLGNLFANSVWEELLHSTSNSIMDDTAVGSPKTTRNKLFHARKPEHDDPISLKERFIYAKIKVYNFSLLQYSEKVFVRRVTKNHRLHSVAQHMWESICANDKKAMYQHIIRSDVDVNAINGQALDGDSFITTTSSNSNISSESIHQLMEDIQEGSSVLHLACLTCDAAMVELLLQCGAAVNAIDSRGRTPLHYCILRGKIAAAKVLITRGANPHMVDKEGNTPLKLASEPCTVGNEVDSLLTSTR</sequence>
<feature type="repeat" description="ANK" evidence="9">
    <location>
        <begin position="720"/>
        <end position="752"/>
    </location>
</feature>
<feature type="domain" description="Arf-GAP" evidence="12">
    <location>
        <begin position="496"/>
        <end position="641"/>
    </location>
</feature>
<dbReference type="Gene3D" id="1.20.1270.60">
    <property type="entry name" value="Arfaptin homology (AH) domain/BAR domain"/>
    <property type="match status" value="1"/>
</dbReference>
<dbReference type="SUPFAM" id="SSF57863">
    <property type="entry name" value="ArfGap/RecO-like zinc finger"/>
    <property type="match status" value="1"/>
</dbReference>
<feature type="domain" description="PH" evidence="11">
    <location>
        <begin position="292"/>
        <end position="428"/>
    </location>
</feature>
<dbReference type="PROSITE" id="PS50003">
    <property type="entry name" value="PH_DOMAIN"/>
    <property type="match status" value="1"/>
</dbReference>
<dbReference type="Proteomes" id="UP000447434">
    <property type="component" value="Chromosome 8"/>
</dbReference>
<dbReference type="Pfam" id="PF01412">
    <property type="entry name" value="ArfGap"/>
    <property type="match status" value="1"/>
</dbReference>
<dbReference type="InterPro" id="IPR011993">
    <property type="entry name" value="PH-like_dom_sf"/>
</dbReference>
<gene>
    <name evidence="13" type="ORF">Lalb_Chr08g0237511</name>
</gene>
<dbReference type="FunFam" id="1.10.220.150:FF:000019">
    <property type="entry name" value="ADP-ribosylation factor GTPase-activating protein AGD1"/>
    <property type="match status" value="1"/>
</dbReference>
<evidence type="ECO:0000256" key="8">
    <source>
        <dbReference type="ARBA" id="ARBA00023054"/>
    </source>
</evidence>
<evidence type="ECO:0000256" key="4">
    <source>
        <dbReference type="ARBA" id="ARBA00022737"/>
    </source>
</evidence>
<evidence type="ECO:0000256" key="10">
    <source>
        <dbReference type="PROSITE-ProRule" id="PRU00288"/>
    </source>
</evidence>
<reference evidence="14" key="1">
    <citation type="journal article" date="2020" name="Nat. Commun.">
        <title>Genome sequence of the cluster root forming white lupin.</title>
        <authorList>
            <person name="Hufnagel B."/>
            <person name="Marques A."/>
            <person name="Soriano A."/>
            <person name="Marques L."/>
            <person name="Divol F."/>
            <person name="Doumas P."/>
            <person name="Sallet E."/>
            <person name="Mancinotti D."/>
            <person name="Carrere S."/>
            <person name="Marande W."/>
            <person name="Arribat S."/>
            <person name="Keller J."/>
            <person name="Huneau C."/>
            <person name="Blein T."/>
            <person name="Aime D."/>
            <person name="Laguerre M."/>
            <person name="Taylor J."/>
            <person name="Schubert V."/>
            <person name="Nelson M."/>
            <person name="Geu-Flores F."/>
            <person name="Crespi M."/>
            <person name="Gallardo-Guerrero K."/>
            <person name="Delaux P.-M."/>
            <person name="Salse J."/>
            <person name="Berges H."/>
            <person name="Guyot R."/>
            <person name="Gouzy J."/>
            <person name="Peret B."/>
        </authorList>
    </citation>
    <scope>NUCLEOTIDE SEQUENCE [LARGE SCALE GENOMIC DNA]</scope>
    <source>
        <strain evidence="14">cv. Amiga</strain>
    </source>
</reference>
<proteinExistence type="predicted"/>
<dbReference type="SMART" id="SM00105">
    <property type="entry name" value="ArfGap"/>
    <property type="match status" value="1"/>
</dbReference>
<evidence type="ECO:0000259" key="12">
    <source>
        <dbReference type="PROSITE" id="PS50115"/>
    </source>
</evidence>
<dbReference type="AlphaFoldDB" id="A0A6A4Q428"/>
<dbReference type="InterPro" id="IPR036770">
    <property type="entry name" value="Ankyrin_rpt-contain_sf"/>
</dbReference>
<comment type="subcellular location">
    <subcellularLocation>
        <location evidence="1">Cell membrane</location>
        <topology evidence="1">Peripheral membrane protein</topology>
        <orientation evidence="1">Cytoplasmic side</orientation>
    </subcellularLocation>
</comment>
<dbReference type="PANTHER" id="PTHR23180">
    <property type="entry name" value="CENTAURIN/ARF"/>
    <property type="match status" value="1"/>
</dbReference>
<keyword evidence="2" id="KW-0343">GTPase activation</keyword>
<protein>
    <submittedName>
        <fullName evidence="13">Putative Arf GTPase activating protein</fullName>
    </submittedName>
</protein>
<evidence type="ECO:0000313" key="13">
    <source>
        <dbReference type="EMBL" id="KAE9608608.1"/>
    </source>
</evidence>
<dbReference type="CDD" id="cd07606">
    <property type="entry name" value="BAR_SFC_plant"/>
    <property type="match status" value="1"/>
</dbReference>
<dbReference type="CDD" id="cd08204">
    <property type="entry name" value="ArfGap"/>
    <property type="match status" value="1"/>
</dbReference>
<evidence type="ECO:0000256" key="5">
    <source>
        <dbReference type="ARBA" id="ARBA00022771"/>
    </source>
</evidence>
<dbReference type="Gene3D" id="1.10.220.150">
    <property type="entry name" value="Arf GTPase activating protein"/>
    <property type="match status" value="1"/>
</dbReference>
<dbReference type="PROSITE" id="PS50115">
    <property type="entry name" value="ARFGAP"/>
    <property type="match status" value="1"/>
</dbReference>
<dbReference type="InterPro" id="IPR037278">
    <property type="entry name" value="ARFGAP/RecO"/>
</dbReference>
<dbReference type="SMART" id="SM00721">
    <property type="entry name" value="BAR"/>
    <property type="match status" value="1"/>
</dbReference>
<keyword evidence="7 9" id="KW-0040">ANK repeat</keyword>
<dbReference type="Pfam" id="PF00169">
    <property type="entry name" value="PH"/>
    <property type="match status" value="1"/>
</dbReference>
<keyword evidence="4" id="KW-0677">Repeat</keyword>
<dbReference type="InterPro" id="IPR027267">
    <property type="entry name" value="AH/BAR_dom_sf"/>
</dbReference>
<dbReference type="PROSITE" id="PS50297">
    <property type="entry name" value="ANK_REP_REGION"/>
    <property type="match status" value="2"/>
</dbReference>
<dbReference type="PANTHER" id="PTHR23180:SF408">
    <property type="entry name" value="ADP-RIBOSYLATION FACTOR GTPASE-ACTIVATING PROTEIN AGD10"/>
    <property type="match status" value="1"/>
</dbReference>
<evidence type="ECO:0000256" key="9">
    <source>
        <dbReference type="PROSITE-ProRule" id="PRU00023"/>
    </source>
</evidence>
<dbReference type="Gene3D" id="2.30.29.30">
    <property type="entry name" value="Pleckstrin-homology domain (PH domain)/Phosphotyrosine-binding domain (PTB)"/>
    <property type="match status" value="1"/>
</dbReference>
<dbReference type="GO" id="GO:0008270">
    <property type="term" value="F:zinc ion binding"/>
    <property type="evidence" value="ECO:0007669"/>
    <property type="project" value="UniProtKB-KW"/>
</dbReference>
<dbReference type="InterPro" id="IPR002110">
    <property type="entry name" value="Ankyrin_rpt"/>
</dbReference>
<dbReference type="InterPro" id="IPR035670">
    <property type="entry name" value="AGD1/2/3/4_BAR_plant"/>
</dbReference>
<dbReference type="Pfam" id="PF12796">
    <property type="entry name" value="Ank_2"/>
    <property type="match status" value="1"/>
</dbReference>
<evidence type="ECO:0000259" key="11">
    <source>
        <dbReference type="PROSITE" id="PS50003"/>
    </source>
</evidence>